<evidence type="ECO:0000256" key="1">
    <source>
        <dbReference type="SAM" id="Phobius"/>
    </source>
</evidence>
<evidence type="ECO:0000313" key="4">
    <source>
        <dbReference type="Proteomes" id="UP000176429"/>
    </source>
</evidence>
<dbReference type="Pfam" id="PF18895">
    <property type="entry name" value="T4SS_pilin"/>
    <property type="match status" value="1"/>
</dbReference>
<feature type="transmembrane region" description="Helical" evidence="1">
    <location>
        <begin position="104"/>
        <end position="121"/>
    </location>
</feature>
<feature type="signal peptide" evidence="2">
    <location>
        <begin position="1"/>
        <end position="27"/>
    </location>
</feature>
<reference evidence="3 4" key="1">
    <citation type="journal article" date="2016" name="Nat. Commun.">
        <title>Thousands of microbial genomes shed light on interconnected biogeochemical processes in an aquifer system.</title>
        <authorList>
            <person name="Anantharaman K."/>
            <person name="Brown C.T."/>
            <person name="Hug L.A."/>
            <person name="Sharon I."/>
            <person name="Castelle C.J."/>
            <person name="Probst A.J."/>
            <person name="Thomas B.C."/>
            <person name="Singh A."/>
            <person name="Wilkins M.J."/>
            <person name="Karaoz U."/>
            <person name="Brodie E.L."/>
            <person name="Williams K.H."/>
            <person name="Hubbard S.S."/>
            <person name="Banfield J.F."/>
        </authorList>
    </citation>
    <scope>NUCLEOTIDE SEQUENCE [LARGE SCALE GENOMIC DNA]</scope>
</reference>
<protein>
    <submittedName>
        <fullName evidence="3">Uncharacterized protein</fullName>
    </submittedName>
</protein>
<proteinExistence type="predicted"/>
<organism evidence="3 4">
    <name type="scientific">Candidatus Taylorbacteria bacterium RIFCSPLOWO2_02_FULL_46_40</name>
    <dbReference type="NCBI Taxonomy" id="1802329"/>
    <lineage>
        <taxon>Bacteria</taxon>
        <taxon>Candidatus Tayloriibacteriota</taxon>
    </lineage>
</organism>
<keyword evidence="2" id="KW-0732">Signal</keyword>
<evidence type="ECO:0000313" key="3">
    <source>
        <dbReference type="EMBL" id="OHA40934.1"/>
    </source>
</evidence>
<accession>A0A1G2NXY3</accession>
<evidence type="ECO:0000256" key="2">
    <source>
        <dbReference type="SAM" id="SignalP"/>
    </source>
</evidence>
<keyword evidence="1" id="KW-1133">Transmembrane helix</keyword>
<dbReference type="InterPro" id="IPR043993">
    <property type="entry name" value="T4SS_pilin"/>
</dbReference>
<comment type="caution">
    <text evidence="3">The sequence shown here is derived from an EMBL/GenBank/DDBJ whole genome shotgun (WGS) entry which is preliminary data.</text>
</comment>
<feature type="chain" id="PRO_5009583798" evidence="2">
    <location>
        <begin position="28"/>
        <end position="164"/>
    </location>
</feature>
<keyword evidence="1" id="KW-0472">Membrane</keyword>
<keyword evidence="1" id="KW-0812">Transmembrane</keyword>
<dbReference type="EMBL" id="MHSH01000043">
    <property type="protein sequence ID" value="OHA40934.1"/>
    <property type="molecule type" value="Genomic_DNA"/>
</dbReference>
<feature type="transmembrane region" description="Helical" evidence="1">
    <location>
        <begin position="62"/>
        <end position="83"/>
    </location>
</feature>
<dbReference type="Proteomes" id="UP000176429">
    <property type="component" value="Unassembled WGS sequence"/>
</dbReference>
<name>A0A1G2NXY3_9BACT</name>
<sequence>MKRNLAKKIVFLLLITTCSVLPYVAVAQTPPPAMDYVMLQPLPNTTTAGSKAVDINKYLPGIFQLAIGLSGALAVIMIIMGGLKYMTSDAISSKKAGADQIRNAVYGLLLALGAYMILYTINPRLVSQQGTTIVQPIEYSPDAWSKFRKGTPVTQPPVTRPKNR</sequence>
<dbReference type="AlphaFoldDB" id="A0A1G2NXY3"/>
<gene>
    <name evidence="3" type="ORF">A3H68_01065</name>
</gene>